<dbReference type="Pfam" id="PF03717">
    <property type="entry name" value="PBP_dimer"/>
    <property type="match status" value="1"/>
</dbReference>
<evidence type="ECO:0000256" key="1">
    <source>
        <dbReference type="ARBA" id="ARBA00004370"/>
    </source>
</evidence>
<feature type="domain" description="Penicillin-binding protein dimerisation" evidence="5">
    <location>
        <begin position="72"/>
        <end position="234"/>
    </location>
</feature>
<dbReference type="EMBL" id="FNUL01000008">
    <property type="protein sequence ID" value="SEF78592.1"/>
    <property type="molecule type" value="Genomic_DNA"/>
</dbReference>
<dbReference type="InterPro" id="IPR005311">
    <property type="entry name" value="PBP_dimer"/>
</dbReference>
<comment type="similarity">
    <text evidence="2">Belongs to the transpeptidase family.</text>
</comment>
<dbReference type="InterPro" id="IPR012338">
    <property type="entry name" value="Beta-lactam/transpept-like"/>
</dbReference>
<dbReference type="AlphaFoldDB" id="A0A1H5UTY7"/>
<protein>
    <submittedName>
        <fullName evidence="6">Stage V sporulation protein D (Sporulation-specific penicillin-binding protein)</fullName>
    </submittedName>
</protein>
<dbReference type="SUPFAM" id="SSF56601">
    <property type="entry name" value="beta-lactamase/transpeptidase-like"/>
    <property type="match status" value="1"/>
</dbReference>
<gene>
    <name evidence="6" type="ORF">SAMN05216537_108117</name>
</gene>
<dbReference type="Gene3D" id="3.40.710.10">
    <property type="entry name" value="DD-peptidase/beta-lactamase superfamily"/>
    <property type="match status" value="1"/>
</dbReference>
<dbReference type="Pfam" id="PF00905">
    <property type="entry name" value="Transpeptidase"/>
    <property type="match status" value="1"/>
</dbReference>
<evidence type="ECO:0000313" key="7">
    <source>
        <dbReference type="Proteomes" id="UP000236726"/>
    </source>
</evidence>
<accession>A0A1H5UTY7</accession>
<feature type="domain" description="Penicillin-binding protein transpeptidase" evidence="4">
    <location>
        <begin position="279"/>
        <end position="596"/>
    </location>
</feature>
<dbReference type="InterPro" id="IPR050515">
    <property type="entry name" value="Beta-lactam/transpept"/>
</dbReference>
<dbReference type="RefSeq" id="WP_027432107.1">
    <property type="nucleotide sequence ID" value="NZ_FNUL01000008.1"/>
</dbReference>
<keyword evidence="7" id="KW-1185">Reference proteome</keyword>
<dbReference type="SUPFAM" id="SSF56519">
    <property type="entry name" value="Penicillin binding protein dimerisation domain"/>
    <property type="match status" value="1"/>
</dbReference>
<evidence type="ECO:0000256" key="3">
    <source>
        <dbReference type="ARBA" id="ARBA00023136"/>
    </source>
</evidence>
<dbReference type="STRING" id="1410661.GCA_000702205_01540"/>
<reference evidence="6 7" key="1">
    <citation type="submission" date="2016-10" db="EMBL/GenBank/DDBJ databases">
        <authorList>
            <person name="de Groot N.N."/>
        </authorList>
    </citation>
    <scope>NUCLEOTIDE SEQUENCE [LARGE SCALE GENOMIC DNA]</scope>
    <source>
        <strain evidence="6 7">D15d</strain>
    </source>
</reference>
<dbReference type="Proteomes" id="UP000236726">
    <property type="component" value="Unassembled WGS sequence"/>
</dbReference>
<dbReference type="Gene3D" id="3.90.1310.10">
    <property type="entry name" value="Penicillin-binding protein 2a (Domain 2)"/>
    <property type="match status" value="1"/>
</dbReference>
<dbReference type="InterPro" id="IPR036138">
    <property type="entry name" value="PBP_dimer_sf"/>
</dbReference>
<dbReference type="PANTHER" id="PTHR30627">
    <property type="entry name" value="PEPTIDOGLYCAN D,D-TRANSPEPTIDASE"/>
    <property type="match status" value="1"/>
</dbReference>
<proteinExistence type="inferred from homology"/>
<dbReference type="GO" id="GO:0008658">
    <property type="term" value="F:penicillin binding"/>
    <property type="evidence" value="ECO:0007669"/>
    <property type="project" value="InterPro"/>
</dbReference>
<evidence type="ECO:0000259" key="4">
    <source>
        <dbReference type="Pfam" id="PF00905"/>
    </source>
</evidence>
<sequence>MADYEKIKERKLKKKRMLLKKTGKKIQVMLVIVALLLAGLGGRIFYIVYNRGDEYTQSVLNEQTQTNDTVLAKRGQIKTSDGTILAYSEKMYNVILDVAQLLSDDEESEDNLTDDTITALCNSFGLDRAELVAKIYDNQTSRYLKLVKEISEEDMESFKALMSTTDSKGNKVDTTVVDVWFEETYVRKYPNNNLAADVVGFYSQNNGGELGLELQYNDYLTGVNGLSYSYVNDGLEITNTTKEVTDGYNVVTTIDYNIQKIIEDHIIAYNQESPSKNTAVVAMDPDTGEILAMASYPTFDLNNPRDLSGVYTEEELAAMSDEDKTNALYELWTNFCVSESYEPGSVFKPVTEASALDEGVVKDGDTYNCTGAEVVSNWTIKCHAYSLGGHGVITLEQALMESCNPYMINLAIKLGTTKFAQYVTMFGFGSLTGIDLPGETSGITYSADSMTVIDAATNSFGQNINVNMIQMISAYCSIINDGNYYQPHIVKQIEDSSGNIVKSFDPVLVKQTCTVDTSKLLRQYLLATVEEGTAKKVAVTGYSVAGKTGTAQKVNRDERKWLISFIGHVPADDPEIAIYVIIDEPDGTTGSSGSSADVLQLSHDILEDLLPYLGIYEDLTATDVDTSNSEDELTVDVPDTSQN</sequence>
<evidence type="ECO:0000313" key="6">
    <source>
        <dbReference type="EMBL" id="SEF78592.1"/>
    </source>
</evidence>
<keyword evidence="3" id="KW-0472">Membrane</keyword>
<evidence type="ECO:0000256" key="2">
    <source>
        <dbReference type="ARBA" id="ARBA00007171"/>
    </source>
</evidence>
<organism evidence="6 7">
    <name type="scientific">Lachnospira multipara</name>
    <dbReference type="NCBI Taxonomy" id="28051"/>
    <lineage>
        <taxon>Bacteria</taxon>
        <taxon>Bacillati</taxon>
        <taxon>Bacillota</taxon>
        <taxon>Clostridia</taxon>
        <taxon>Lachnospirales</taxon>
        <taxon>Lachnospiraceae</taxon>
        <taxon>Lachnospira</taxon>
    </lineage>
</organism>
<evidence type="ECO:0000259" key="5">
    <source>
        <dbReference type="Pfam" id="PF03717"/>
    </source>
</evidence>
<dbReference type="GO" id="GO:0071555">
    <property type="term" value="P:cell wall organization"/>
    <property type="evidence" value="ECO:0007669"/>
    <property type="project" value="TreeGrafter"/>
</dbReference>
<name>A0A1H5UTY7_9FIRM</name>
<dbReference type="GO" id="GO:0005886">
    <property type="term" value="C:plasma membrane"/>
    <property type="evidence" value="ECO:0007669"/>
    <property type="project" value="TreeGrafter"/>
</dbReference>
<dbReference type="InterPro" id="IPR001460">
    <property type="entry name" value="PCN-bd_Tpept"/>
</dbReference>
<comment type="subcellular location">
    <subcellularLocation>
        <location evidence="1">Membrane</location>
    </subcellularLocation>
</comment>